<sequence>MIDYRALCAELFEAYCDPASAAPDLKARVQDALRLGALRAGESFSVEHDPRREPYSPLNWYVVVSPDLDNPRASEVTGPVQGFQVYNLVETLISGTMISPAEIEVYPLTEPERWDAIDCTIVIDHEGEAGEVMTICADFIEASVVLDLSDPAYEVHEHVDARSVGCYNIDRR</sequence>
<reference evidence="1" key="2">
    <citation type="submission" date="2021-07" db="EMBL/GenBank/DDBJ databases">
        <title>Giant CbK-like Caulobacter bacteriophages have genetically divergent genomes.</title>
        <authorList>
            <person name="Wilson K."/>
            <person name="Ely B."/>
        </authorList>
    </citation>
    <scope>NUCLEOTIDE SEQUENCE</scope>
</reference>
<evidence type="ECO:0000313" key="2">
    <source>
        <dbReference type="Proteomes" id="UP000259683"/>
    </source>
</evidence>
<keyword evidence="2" id="KW-1185">Reference proteome</keyword>
<gene>
    <name evidence="1" type="ORF">CcrSC_gp047c</name>
</gene>
<evidence type="ECO:0000313" key="1">
    <source>
        <dbReference type="EMBL" id="AXQ69629.1"/>
    </source>
</evidence>
<dbReference type="Proteomes" id="UP000259683">
    <property type="component" value="Segment"/>
</dbReference>
<name>A0A385EFY7_9CAUD</name>
<protein>
    <submittedName>
        <fullName evidence="1">Uncharacterized protein</fullName>
    </submittedName>
</protein>
<reference evidence="1" key="1">
    <citation type="submission" date="2018-07" db="EMBL/GenBank/DDBJ databases">
        <authorList>
            <person name="Wilson K.M."/>
            <person name="Ely B."/>
        </authorList>
    </citation>
    <scope>NUCLEOTIDE SEQUENCE</scope>
</reference>
<organism evidence="1 2">
    <name type="scientific">Caulobacter phage CcrSC</name>
    <dbReference type="NCBI Taxonomy" id="2283272"/>
    <lineage>
        <taxon>Viruses</taxon>
        <taxon>Duplodnaviria</taxon>
        <taxon>Heunggongvirae</taxon>
        <taxon>Uroviricota</taxon>
        <taxon>Caudoviricetes</taxon>
        <taxon>Jeanschmidtviridae</taxon>
        <taxon>Bertelyvirus</taxon>
        <taxon>Bertelyvirus SC</taxon>
    </lineage>
</organism>
<accession>A0A385EFY7</accession>
<proteinExistence type="predicted"/>
<dbReference type="EMBL" id="MH588547">
    <property type="protein sequence ID" value="AXQ69629.1"/>
    <property type="molecule type" value="Genomic_DNA"/>
</dbReference>